<dbReference type="CDD" id="cd06261">
    <property type="entry name" value="TM_PBP2"/>
    <property type="match status" value="1"/>
</dbReference>
<keyword evidence="4 7" id="KW-0812">Transmembrane</keyword>
<keyword evidence="2 7" id="KW-0813">Transport</keyword>
<evidence type="ECO:0000256" key="3">
    <source>
        <dbReference type="ARBA" id="ARBA00022475"/>
    </source>
</evidence>
<gene>
    <name evidence="9" type="ORF">IAB04_07265</name>
</gene>
<dbReference type="InterPro" id="IPR000515">
    <property type="entry name" value="MetI-like"/>
</dbReference>
<evidence type="ECO:0000256" key="5">
    <source>
        <dbReference type="ARBA" id="ARBA00022989"/>
    </source>
</evidence>
<feature type="transmembrane region" description="Helical" evidence="7">
    <location>
        <begin position="94"/>
        <end position="114"/>
    </location>
</feature>
<feature type="transmembrane region" description="Helical" evidence="7">
    <location>
        <begin position="62"/>
        <end position="82"/>
    </location>
</feature>
<keyword evidence="6 7" id="KW-0472">Membrane</keyword>
<dbReference type="PROSITE" id="PS50928">
    <property type="entry name" value="ABC_TM1"/>
    <property type="match status" value="1"/>
</dbReference>
<comment type="subcellular location">
    <subcellularLocation>
        <location evidence="1 7">Cell membrane</location>
        <topology evidence="1 7">Multi-pass membrane protein</topology>
    </subcellularLocation>
</comment>
<name>A0A9D1LW73_9FIRM</name>
<dbReference type="GO" id="GO:0005886">
    <property type="term" value="C:plasma membrane"/>
    <property type="evidence" value="ECO:0007669"/>
    <property type="project" value="UniProtKB-SubCell"/>
</dbReference>
<accession>A0A9D1LW73</accession>
<feature type="transmembrane region" description="Helical" evidence="7">
    <location>
        <begin position="135"/>
        <end position="160"/>
    </location>
</feature>
<dbReference type="InterPro" id="IPR035906">
    <property type="entry name" value="MetI-like_sf"/>
</dbReference>
<feature type="transmembrane region" description="Helical" evidence="7">
    <location>
        <begin position="29"/>
        <end position="50"/>
    </location>
</feature>
<dbReference type="SUPFAM" id="SSF161098">
    <property type="entry name" value="MetI-like"/>
    <property type="match status" value="1"/>
</dbReference>
<comment type="similarity">
    <text evidence="7">Belongs to the binding-protein-dependent transport system permease family.</text>
</comment>
<evidence type="ECO:0000256" key="4">
    <source>
        <dbReference type="ARBA" id="ARBA00022692"/>
    </source>
</evidence>
<keyword evidence="3" id="KW-1003">Cell membrane</keyword>
<feature type="transmembrane region" description="Helical" evidence="7">
    <location>
        <begin position="219"/>
        <end position="238"/>
    </location>
</feature>
<dbReference type="GO" id="GO:0055085">
    <property type="term" value="P:transmembrane transport"/>
    <property type="evidence" value="ECO:0007669"/>
    <property type="project" value="InterPro"/>
</dbReference>
<evidence type="ECO:0000256" key="6">
    <source>
        <dbReference type="ARBA" id="ARBA00023136"/>
    </source>
</evidence>
<evidence type="ECO:0000259" key="8">
    <source>
        <dbReference type="PROSITE" id="PS50928"/>
    </source>
</evidence>
<evidence type="ECO:0000256" key="7">
    <source>
        <dbReference type="RuleBase" id="RU363032"/>
    </source>
</evidence>
<dbReference type="PANTHER" id="PTHR43744">
    <property type="entry name" value="ABC TRANSPORTER PERMEASE PROTEIN MG189-RELATED-RELATED"/>
    <property type="match status" value="1"/>
</dbReference>
<feature type="domain" description="ABC transmembrane type-1" evidence="8">
    <location>
        <begin position="27"/>
        <end position="231"/>
    </location>
</feature>
<proteinExistence type="inferred from homology"/>
<dbReference type="PANTHER" id="PTHR43744:SF9">
    <property type="entry name" value="POLYGALACTURONAN_RHAMNOGALACTURONAN TRANSPORT SYSTEM PERMEASE PROTEIN YTCP"/>
    <property type="match status" value="1"/>
</dbReference>
<organism evidence="9 10">
    <name type="scientific">Candidatus Avimonoglobus intestinipullorum</name>
    <dbReference type="NCBI Taxonomy" id="2840699"/>
    <lineage>
        <taxon>Bacteria</taxon>
        <taxon>Bacillati</taxon>
        <taxon>Bacillota</taxon>
        <taxon>Clostridia</taxon>
        <taxon>Eubacteriales</taxon>
        <taxon>Candidatus Avimonoglobus</taxon>
    </lineage>
</organism>
<feature type="non-terminal residue" evidence="9">
    <location>
        <position position="1"/>
    </location>
</feature>
<reference evidence="9" key="2">
    <citation type="journal article" date="2021" name="PeerJ">
        <title>Extensive microbial diversity within the chicken gut microbiome revealed by metagenomics and culture.</title>
        <authorList>
            <person name="Gilroy R."/>
            <person name="Ravi A."/>
            <person name="Getino M."/>
            <person name="Pursley I."/>
            <person name="Horton D.L."/>
            <person name="Alikhan N.F."/>
            <person name="Baker D."/>
            <person name="Gharbi K."/>
            <person name="Hall N."/>
            <person name="Watson M."/>
            <person name="Adriaenssens E.M."/>
            <person name="Foster-Nyarko E."/>
            <person name="Jarju S."/>
            <person name="Secka A."/>
            <person name="Antonio M."/>
            <person name="Oren A."/>
            <person name="Chaudhuri R.R."/>
            <person name="La Ragione R."/>
            <person name="Hildebrand F."/>
            <person name="Pallen M.J."/>
        </authorList>
    </citation>
    <scope>NUCLEOTIDE SEQUENCE</scope>
    <source>
        <strain evidence="9">ChiSjej4B22-9803</strain>
    </source>
</reference>
<keyword evidence="5 7" id="KW-1133">Transmembrane helix</keyword>
<evidence type="ECO:0000313" key="10">
    <source>
        <dbReference type="Proteomes" id="UP000824111"/>
    </source>
</evidence>
<evidence type="ECO:0000313" key="9">
    <source>
        <dbReference type="EMBL" id="HIU49149.1"/>
    </source>
</evidence>
<dbReference type="EMBL" id="DVND01000183">
    <property type="protein sequence ID" value="HIU49149.1"/>
    <property type="molecule type" value="Genomic_DNA"/>
</dbReference>
<sequence>GFIIWPREFTLENYKAAFQNKDILQAFKISVIITIVGTAINVILTGMAAYALTFKKMPLRNFIIFMIFIPTVFSGGVVPTYILYRRLHLLTSIWIYMLPGLYGFFNIVIMRTFFESIPIGLSEAAYIDGCSEVGIFFKIILPLSKPIIATMVLFIAVAQWNDWYTGAFYVTKDSIRPAATLLQQILNEADVMSNISTLNEQNIYLSASDMQRTVTPDSLRMTFVMIITLPIVCVYPFLQKYFVKGVMIGSIK</sequence>
<dbReference type="AlphaFoldDB" id="A0A9D1LW73"/>
<evidence type="ECO:0000256" key="1">
    <source>
        <dbReference type="ARBA" id="ARBA00004651"/>
    </source>
</evidence>
<reference evidence="9" key="1">
    <citation type="submission" date="2020-10" db="EMBL/GenBank/DDBJ databases">
        <authorList>
            <person name="Gilroy R."/>
        </authorList>
    </citation>
    <scope>NUCLEOTIDE SEQUENCE</scope>
    <source>
        <strain evidence="9">ChiSjej4B22-9803</strain>
    </source>
</reference>
<dbReference type="Proteomes" id="UP000824111">
    <property type="component" value="Unassembled WGS sequence"/>
</dbReference>
<comment type="caution">
    <text evidence="9">The sequence shown here is derived from an EMBL/GenBank/DDBJ whole genome shotgun (WGS) entry which is preliminary data.</text>
</comment>
<dbReference type="Gene3D" id="1.10.3720.10">
    <property type="entry name" value="MetI-like"/>
    <property type="match status" value="1"/>
</dbReference>
<evidence type="ECO:0000256" key="2">
    <source>
        <dbReference type="ARBA" id="ARBA00022448"/>
    </source>
</evidence>
<protein>
    <submittedName>
        <fullName evidence="9">Carbohydrate ABC transporter permease</fullName>
    </submittedName>
</protein>
<dbReference type="Pfam" id="PF00528">
    <property type="entry name" value="BPD_transp_1"/>
    <property type="match status" value="1"/>
</dbReference>